<dbReference type="Pfam" id="PF12642">
    <property type="entry name" value="TpcC"/>
    <property type="match status" value="1"/>
</dbReference>
<keyword evidence="1" id="KW-0472">Membrane</keyword>
<comment type="caution">
    <text evidence="2">The sequence shown here is derived from an EMBL/GenBank/DDBJ whole genome shotgun (WGS) entry which is preliminary data.</text>
</comment>
<dbReference type="eggNOG" id="ENOG5032R38">
    <property type="taxonomic scope" value="Bacteria"/>
</dbReference>
<dbReference type="STRING" id="1552123.EP57_04350"/>
<name>A0A099WCF3_9LIST</name>
<gene>
    <name evidence="2" type="ORF">EP57_04350</name>
</gene>
<organism evidence="2 3">
    <name type="scientific">Listeria booriae</name>
    <dbReference type="NCBI Taxonomy" id="1552123"/>
    <lineage>
        <taxon>Bacteria</taxon>
        <taxon>Bacillati</taxon>
        <taxon>Bacillota</taxon>
        <taxon>Bacilli</taxon>
        <taxon>Bacillales</taxon>
        <taxon>Listeriaceae</taxon>
        <taxon>Listeria</taxon>
    </lineage>
</organism>
<keyword evidence="1" id="KW-0812">Transmembrane</keyword>
<evidence type="ECO:0000256" key="1">
    <source>
        <dbReference type="SAM" id="Phobius"/>
    </source>
</evidence>
<dbReference type="AlphaFoldDB" id="A0A099WCF3"/>
<dbReference type="EMBL" id="JNFA01000011">
    <property type="protein sequence ID" value="KGL42697.1"/>
    <property type="molecule type" value="Genomic_DNA"/>
</dbReference>
<feature type="transmembrane region" description="Helical" evidence="1">
    <location>
        <begin position="39"/>
        <end position="63"/>
    </location>
</feature>
<reference evidence="2 3" key="1">
    <citation type="submission" date="2014-05" db="EMBL/GenBank/DDBJ databases">
        <title>Novel Listeriaceae from food processing environments.</title>
        <authorList>
            <person name="den Bakker H.C."/>
        </authorList>
    </citation>
    <scope>NUCLEOTIDE SEQUENCE [LARGE SCALE GENOMIC DNA]</scope>
    <source>
        <strain evidence="2 3">FSL A5-0281</strain>
    </source>
</reference>
<keyword evidence="1" id="KW-1133">Transmembrane helix</keyword>
<accession>A0A099WCF3</accession>
<dbReference type="CDD" id="cd16428">
    <property type="entry name" value="TcpC_C"/>
    <property type="match status" value="1"/>
</dbReference>
<dbReference type="Gene3D" id="3.10.450.540">
    <property type="match status" value="1"/>
</dbReference>
<keyword evidence="3" id="KW-1185">Reference proteome</keyword>
<evidence type="ECO:0000313" key="2">
    <source>
        <dbReference type="EMBL" id="KGL42697.1"/>
    </source>
</evidence>
<dbReference type="InterPro" id="IPR035628">
    <property type="entry name" value="TcpC_C"/>
</dbReference>
<dbReference type="CDD" id="cd16386">
    <property type="entry name" value="TcpC_N"/>
    <property type="match status" value="1"/>
</dbReference>
<dbReference type="InterPro" id="IPR024735">
    <property type="entry name" value="TcpC"/>
</dbReference>
<proteinExistence type="predicted"/>
<evidence type="ECO:0000313" key="3">
    <source>
        <dbReference type="Proteomes" id="UP000029844"/>
    </source>
</evidence>
<sequence length="354" mass="40038">MSMEEVPKKSWWRRIIAGAKTLERPKKQRGKLQRDHSRLLAFWLYTLLFTILFFACIGILLALNTRSIVNDLERESVQPKVTSGGDTGINVVAGNNFLQSFIQTYMTVVNDAQKLEEREKQLQVYMVKTADGEQTTSIFSVQDIKGNRTLKSVNLYNTQTTKEGTLFQYKVSYVNELPTTKVVEKVVPAGKGKTKKVKNTVKTTQAVSQEALLNIPVVSNGEGYAVKEAPYFTEIYPLQAKVTQKKSEPPAEYDGTEKKDIDTFVVDFFSKYASASKADMAYMMKEPESLEGMLAFDNVVDTYVVKTKTGFQVQATVQFRDKTVQIPTSESFTINIIKKEGQYFVTKLSHERSE</sequence>
<dbReference type="Proteomes" id="UP000029844">
    <property type="component" value="Unassembled WGS sequence"/>
</dbReference>
<protein>
    <recommendedName>
        <fullName evidence="4">Conjugal transfer protein</fullName>
    </recommendedName>
</protein>
<evidence type="ECO:0008006" key="4">
    <source>
        <dbReference type="Google" id="ProtNLM"/>
    </source>
</evidence>